<evidence type="ECO:0000256" key="2">
    <source>
        <dbReference type="ARBA" id="ARBA00005723"/>
    </source>
</evidence>
<evidence type="ECO:0000256" key="6">
    <source>
        <dbReference type="SAM" id="MobiDB-lite"/>
    </source>
</evidence>
<name>A0A0P7UML6_SCLFO</name>
<feature type="region of interest" description="Disordered" evidence="6">
    <location>
        <begin position="269"/>
        <end position="323"/>
    </location>
</feature>
<dbReference type="AlphaFoldDB" id="A0A0P7UML6"/>
<dbReference type="InterPro" id="IPR038858">
    <property type="entry name" value="ScgII"/>
</dbReference>
<feature type="region of interest" description="Disordered" evidence="6">
    <location>
        <begin position="566"/>
        <end position="627"/>
    </location>
</feature>
<dbReference type="GO" id="GO:0005576">
    <property type="term" value="C:extracellular region"/>
    <property type="evidence" value="ECO:0007669"/>
    <property type="project" value="UniProtKB-SubCell"/>
</dbReference>
<organism evidence="8 9">
    <name type="scientific">Scleropages formosus</name>
    <name type="common">Asian bonytongue</name>
    <name type="synonym">Osteoglossum formosum</name>
    <dbReference type="NCBI Taxonomy" id="113540"/>
    <lineage>
        <taxon>Eukaryota</taxon>
        <taxon>Metazoa</taxon>
        <taxon>Chordata</taxon>
        <taxon>Craniata</taxon>
        <taxon>Vertebrata</taxon>
        <taxon>Euteleostomi</taxon>
        <taxon>Actinopterygii</taxon>
        <taxon>Neopterygii</taxon>
        <taxon>Teleostei</taxon>
        <taxon>Osteoglossocephala</taxon>
        <taxon>Osteoglossomorpha</taxon>
        <taxon>Osteoglossiformes</taxon>
        <taxon>Osteoglossidae</taxon>
        <taxon>Scleropages</taxon>
    </lineage>
</organism>
<accession>A0A0P7UML6</accession>
<evidence type="ECO:0000256" key="5">
    <source>
        <dbReference type="ARBA" id="ARBA00022729"/>
    </source>
</evidence>
<dbReference type="GO" id="GO:0030141">
    <property type="term" value="C:secretory granule"/>
    <property type="evidence" value="ECO:0007669"/>
    <property type="project" value="InterPro"/>
</dbReference>
<feature type="compositionally biased region" description="Acidic residues" evidence="6">
    <location>
        <begin position="152"/>
        <end position="168"/>
    </location>
</feature>
<dbReference type="STRING" id="113540.ENSSFOP00015022760"/>
<gene>
    <name evidence="8" type="ORF">Z043_111144</name>
</gene>
<evidence type="ECO:0000313" key="8">
    <source>
        <dbReference type="EMBL" id="KPP70053.1"/>
    </source>
</evidence>
<feature type="chain" id="PRO_5006143349" evidence="7">
    <location>
        <begin position="28"/>
        <end position="627"/>
    </location>
</feature>
<evidence type="ECO:0000256" key="3">
    <source>
        <dbReference type="ARBA" id="ARBA00022525"/>
    </source>
</evidence>
<dbReference type="PANTHER" id="PTHR15119:SF0">
    <property type="entry name" value="SECRETOGRANIN-2"/>
    <property type="match status" value="1"/>
</dbReference>
<dbReference type="Pfam" id="PF01271">
    <property type="entry name" value="Granin"/>
    <property type="match status" value="1"/>
</dbReference>
<feature type="signal peptide" evidence="7">
    <location>
        <begin position="1"/>
        <end position="27"/>
    </location>
</feature>
<dbReference type="Proteomes" id="UP000034805">
    <property type="component" value="Unassembled WGS sequence"/>
</dbReference>
<evidence type="ECO:0000256" key="7">
    <source>
        <dbReference type="SAM" id="SignalP"/>
    </source>
</evidence>
<sequence length="627" mass="70687">MLSLPKLPTAGALFLLTTLLHACGVLGASLRGPKLRGDEPEGGSNSPYLVPSADMVKALEYIESLRQQTRGNQGPALDYDDLSRLRSLLPLAAATPKQDETGPDEAAGWPDERSQQWLKAMLRTLQRAGKEPKAAAVLPSSRYVLGNRQRPEEEEEEEQEEEEDDDNLPGDGADYEGGPWLEPGKPPKKKYPLMFEDEDSRESPYKRTNENVEEQYTPQSLATLQSVFEELGKLSAPKSHKRHSLGEEQRIYRGDSDDIYRANNMAYEDVTGGEDWTPVEEKVETEEEVKGSREEIDRGSEESDGNTAKRSSPPAKYDDKEEPDNFTKLVDYYLLKILEKSEQAEHKREELSADKRVAPASYDVNPQAIYQLIDISRKLQIPPEDLIDMLKSGEIKPQDKLLEAEEEAELPDDLERAEDKLRRVSSYGKDRNPSKFYNRRLPEMVANDLPSDLNTEDILNILGLESQGNLKAKHLLKQKQAKNTLSRYYAPSGRRGDFILSEPSVSEKRKSEDEDAVDEDELASYLAAKMLAQYPKVLKKMDLKRTSQPSSKEQQLAFETLMQDYFDQTGSDKNPPSRRMSEPDRTGDSPQGPHLDDDTLLKVLGYLNPETGENEDRDLYGKTVAGM</sequence>
<dbReference type="InterPro" id="IPR001990">
    <property type="entry name" value="Granin"/>
</dbReference>
<comment type="subcellular location">
    <subcellularLocation>
        <location evidence="1">Secreted</location>
    </subcellularLocation>
</comment>
<dbReference type="EMBL" id="JARO02003657">
    <property type="protein sequence ID" value="KPP70053.1"/>
    <property type="molecule type" value="Genomic_DNA"/>
</dbReference>
<comment type="similarity">
    <text evidence="2">Belongs to the chromogranin/secretogranin protein family.</text>
</comment>
<protein>
    <submittedName>
        <fullName evidence="8">Secretogranin-2-like</fullName>
    </submittedName>
</protein>
<feature type="compositionally biased region" description="Basic and acidic residues" evidence="6">
    <location>
        <begin position="201"/>
        <end position="210"/>
    </location>
</feature>
<dbReference type="PANTHER" id="PTHR15119">
    <property type="entry name" value="SECRETOGRANIN II"/>
    <property type="match status" value="1"/>
</dbReference>
<keyword evidence="5 7" id="KW-0732">Signal</keyword>
<evidence type="ECO:0000256" key="1">
    <source>
        <dbReference type="ARBA" id="ARBA00004613"/>
    </source>
</evidence>
<evidence type="ECO:0000313" key="9">
    <source>
        <dbReference type="Proteomes" id="UP000034805"/>
    </source>
</evidence>
<evidence type="ECO:0000256" key="4">
    <source>
        <dbReference type="ARBA" id="ARBA00022685"/>
    </source>
</evidence>
<feature type="region of interest" description="Disordered" evidence="6">
    <location>
        <begin position="492"/>
        <end position="518"/>
    </location>
</feature>
<keyword evidence="3" id="KW-0964">Secreted</keyword>
<proteinExistence type="inferred from homology"/>
<reference evidence="8 9" key="1">
    <citation type="submission" date="2015-08" db="EMBL/GenBank/DDBJ databases">
        <title>The genome of the Asian arowana (Scleropages formosus).</title>
        <authorList>
            <person name="Tan M.H."/>
            <person name="Gan H.M."/>
            <person name="Croft L.J."/>
            <person name="Austin C.M."/>
        </authorList>
    </citation>
    <scope>NUCLEOTIDE SEQUENCE [LARGE SCALE GENOMIC DNA]</scope>
    <source>
        <strain evidence="8">Aro1</strain>
    </source>
</reference>
<feature type="region of interest" description="Disordered" evidence="6">
    <location>
        <begin position="92"/>
        <end position="111"/>
    </location>
</feature>
<comment type="caution">
    <text evidence="8">The sequence shown here is derived from an EMBL/GenBank/DDBJ whole genome shotgun (WGS) entry which is preliminary data.</text>
</comment>
<feature type="compositionally biased region" description="Basic and acidic residues" evidence="6">
    <location>
        <begin position="288"/>
        <end position="301"/>
    </location>
</feature>
<keyword evidence="4" id="KW-0165">Cleavage on pair of basic residues</keyword>
<feature type="region of interest" description="Disordered" evidence="6">
    <location>
        <begin position="129"/>
        <end position="218"/>
    </location>
</feature>